<keyword evidence="1" id="KW-0472">Membrane</keyword>
<name>A0ABQ4P3G1_9GAMM</name>
<comment type="caution">
    <text evidence="2">The sequence shown here is derived from an EMBL/GenBank/DDBJ whole genome shotgun (WGS) entry which is preliminary data.</text>
</comment>
<dbReference type="InterPro" id="IPR009305">
    <property type="entry name" value="Mpo1-like"/>
</dbReference>
<feature type="transmembrane region" description="Helical" evidence="1">
    <location>
        <begin position="111"/>
        <end position="129"/>
    </location>
</feature>
<organism evidence="2 3">
    <name type="scientific">Shewanella sairae</name>
    <dbReference type="NCBI Taxonomy" id="190310"/>
    <lineage>
        <taxon>Bacteria</taxon>
        <taxon>Pseudomonadati</taxon>
        <taxon>Pseudomonadota</taxon>
        <taxon>Gammaproteobacteria</taxon>
        <taxon>Alteromonadales</taxon>
        <taxon>Shewanellaceae</taxon>
        <taxon>Shewanella</taxon>
    </lineage>
</organism>
<evidence type="ECO:0000313" key="3">
    <source>
        <dbReference type="Proteomes" id="UP000887104"/>
    </source>
</evidence>
<evidence type="ECO:0000256" key="1">
    <source>
        <dbReference type="SAM" id="Phobius"/>
    </source>
</evidence>
<dbReference type="EMBL" id="BPEY01000008">
    <property type="protein sequence ID" value="GIU42017.1"/>
    <property type="molecule type" value="Genomic_DNA"/>
</dbReference>
<accession>A0ABQ4P3G1</accession>
<feature type="transmembrane region" description="Helical" evidence="1">
    <location>
        <begin position="134"/>
        <end position="153"/>
    </location>
</feature>
<sequence>MAGVNGALKISLSIYVYGKTSAIYAPAEPNTVAMLEALANTNPSNASILASLYGEEQMKSAEEQLSTYKSVHLNPKNIRTHFVGVPLIIWSLFLLLNLIPLNFAVSNEPVITFNVATIFTVGVLVYYFLLHARLAIGLTIFIIPVLYTSSLVAQIPHAFWIAIVVFFVGWVIQFIGHHYEKAKPAFVDDLNQLLIGPFFLMAEVYFMFGLEKQLLADITPLARDKRRALEAARKAA</sequence>
<evidence type="ECO:0008006" key="4">
    <source>
        <dbReference type="Google" id="ProtNLM"/>
    </source>
</evidence>
<protein>
    <recommendedName>
        <fullName evidence="4">DUF962 domain-containing protein</fullName>
    </recommendedName>
</protein>
<dbReference type="PANTHER" id="PTHR28026">
    <property type="entry name" value="DUF962 DOMAIN PROTEIN (AFU_ORTHOLOGUE AFUA_8G05310)"/>
    <property type="match status" value="1"/>
</dbReference>
<keyword evidence="3" id="KW-1185">Reference proteome</keyword>
<feature type="transmembrane region" description="Helical" evidence="1">
    <location>
        <begin position="82"/>
        <end position="105"/>
    </location>
</feature>
<gene>
    <name evidence="2" type="ORF">TUM4438_07620</name>
</gene>
<proteinExistence type="predicted"/>
<evidence type="ECO:0000313" key="2">
    <source>
        <dbReference type="EMBL" id="GIU42017.1"/>
    </source>
</evidence>
<keyword evidence="1" id="KW-0812">Transmembrane</keyword>
<feature type="transmembrane region" description="Helical" evidence="1">
    <location>
        <begin position="159"/>
        <end position="178"/>
    </location>
</feature>
<dbReference type="Pfam" id="PF06127">
    <property type="entry name" value="Mpo1-like"/>
    <property type="match status" value="1"/>
</dbReference>
<feature type="transmembrane region" description="Helical" evidence="1">
    <location>
        <begin position="190"/>
        <end position="208"/>
    </location>
</feature>
<reference evidence="2" key="1">
    <citation type="submission" date="2021-05" db="EMBL/GenBank/DDBJ databases">
        <title>Molecular characterization for Shewanella algae harboring chromosomal blaOXA-55-like strains isolated from clinical and environment sample.</title>
        <authorList>
            <person name="Ohama Y."/>
            <person name="Aoki K."/>
            <person name="Harada S."/>
            <person name="Moriya K."/>
            <person name="Ishii Y."/>
            <person name="Tateda K."/>
        </authorList>
    </citation>
    <scope>NUCLEOTIDE SEQUENCE</scope>
    <source>
        <strain evidence="2">JCM 11563</strain>
    </source>
</reference>
<keyword evidence="1" id="KW-1133">Transmembrane helix</keyword>
<dbReference type="Proteomes" id="UP000887104">
    <property type="component" value="Unassembled WGS sequence"/>
</dbReference>
<dbReference type="PANTHER" id="PTHR28026:SF9">
    <property type="entry name" value="2-HYDROXY-PALMITIC ACID DIOXYGENASE MPO1"/>
    <property type="match status" value="1"/>
</dbReference>